<accession>A0A1B7WZV1</accession>
<dbReference type="AlphaFoldDB" id="A0A1B7WZV1"/>
<sequence length="78" mass="8717">MKTILTLIAMLLVGNAVADGYKPMTADEARREVEKNYPYVSRIPDMTHINDEASRPMKVDYSIITLPDGKTASVLTFK</sequence>
<evidence type="ECO:0000256" key="1">
    <source>
        <dbReference type="SAM" id="SignalP"/>
    </source>
</evidence>
<name>A0A1B7WZV1_APHFL</name>
<evidence type="ECO:0000313" key="2">
    <source>
        <dbReference type="EMBL" id="OBQ42639.1"/>
    </source>
</evidence>
<evidence type="ECO:0008006" key="4">
    <source>
        <dbReference type="Google" id="ProtNLM"/>
    </source>
</evidence>
<protein>
    <recommendedName>
        <fullName evidence="4">PepSY domain-containing protein</fullName>
    </recommendedName>
</protein>
<reference evidence="2 3" key="1">
    <citation type="submission" date="2015-09" db="EMBL/GenBank/DDBJ databases">
        <title>Aphanizomenon flos-aquae WA102.</title>
        <authorList>
            <person name="Driscoll C."/>
        </authorList>
    </citation>
    <scope>NUCLEOTIDE SEQUENCE [LARGE SCALE GENOMIC DNA]</scope>
    <source>
        <strain evidence="2">WA102</strain>
    </source>
</reference>
<dbReference type="EMBL" id="LJOW01000094">
    <property type="protein sequence ID" value="OBQ42639.1"/>
    <property type="molecule type" value="Genomic_DNA"/>
</dbReference>
<feature type="chain" id="PRO_5008600358" description="PepSY domain-containing protein" evidence="1">
    <location>
        <begin position="19"/>
        <end position="78"/>
    </location>
</feature>
<dbReference type="Proteomes" id="UP000092093">
    <property type="component" value="Unassembled WGS sequence"/>
</dbReference>
<feature type="signal peptide" evidence="1">
    <location>
        <begin position="1"/>
        <end position="18"/>
    </location>
</feature>
<organism evidence="2 3">
    <name type="scientific">Aphanizomenon flos-aquae WA102</name>
    <dbReference type="NCBI Taxonomy" id="1710896"/>
    <lineage>
        <taxon>Bacteria</taxon>
        <taxon>Bacillati</taxon>
        <taxon>Cyanobacteriota</taxon>
        <taxon>Cyanophyceae</taxon>
        <taxon>Nostocales</taxon>
        <taxon>Aphanizomenonaceae</taxon>
        <taxon>Aphanizomenon</taxon>
    </lineage>
</organism>
<gene>
    <name evidence="2" type="ORF">AN484_16675</name>
</gene>
<proteinExistence type="predicted"/>
<evidence type="ECO:0000313" key="3">
    <source>
        <dbReference type="Proteomes" id="UP000092093"/>
    </source>
</evidence>
<keyword evidence="1" id="KW-0732">Signal</keyword>
<comment type="caution">
    <text evidence="2">The sequence shown here is derived from an EMBL/GenBank/DDBJ whole genome shotgun (WGS) entry which is preliminary data.</text>
</comment>